<accession>A0A1Y5FEU1</accession>
<feature type="transmembrane region" description="Helical" evidence="1">
    <location>
        <begin position="181"/>
        <end position="200"/>
    </location>
</feature>
<proteinExistence type="predicted"/>
<feature type="transmembrane region" description="Helical" evidence="1">
    <location>
        <begin position="127"/>
        <end position="146"/>
    </location>
</feature>
<name>A0A1Y5FEU1_9BACT</name>
<dbReference type="AlphaFoldDB" id="A0A1Y5FEU1"/>
<feature type="transmembrane region" description="Helical" evidence="1">
    <location>
        <begin position="97"/>
        <end position="115"/>
    </location>
</feature>
<dbReference type="Pfam" id="PF11141">
    <property type="entry name" value="DUF2914"/>
    <property type="match status" value="1"/>
</dbReference>
<dbReference type="Proteomes" id="UP000196531">
    <property type="component" value="Unassembled WGS sequence"/>
</dbReference>
<evidence type="ECO:0000256" key="1">
    <source>
        <dbReference type="SAM" id="Phobius"/>
    </source>
</evidence>
<sequence>MSKELHKSHPTLLTTIFFILGFIFDILTLGRIDETSNFIGHFIYLILLIYTFLTLEKKISHTRLKFLDEYKLDLFHFLAGGLLSAFAIFFIKSSSISQSFFFISIVLILLIINEAPKFQQIGYVAKLALIQFCLTSFFIIYIPVIFGTYGSFTFIISTIASSLLLPILFKKIGHKLEKPTTIISTILALFFFIGYFSNLIPPVPLSVKKIGIYHKIEKSEGKYLLYYETPKYKFWSQGDQNFQAQPGDSIYVFARIFAPVGLESNIYIQWEKWEHSWKVSDKIRMSIQGGNSWGYRAYAYKKNYTSGLWRAKILTENDKELGRIDFNIESVPPTSRQWNIDIEKK</sequence>
<dbReference type="EMBL" id="MAAO01000006">
    <property type="protein sequence ID" value="OUR97102.1"/>
    <property type="molecule type" value="Genomic_DNA"/>
</dbReference>
<reference evidence="4" key="1">
    <citation type="journal article" date="2017" name="Proc. Natl. Acad. Sci. U.S.A.">
        <title>Simulation of Deepwater Horizon oil plume reveals substrate specialization within a complex community of hydrocarbon-degraders.</title>
        <authorList>
            <person name="Hu P."/>
            <person name="Dubinsky E.A."/>
            <person name="Probst A.J."/>
            <person name="Wang J."/>
            <person name="Sieber C.M.K."/>
            <person name="Tom L.M."/>
            <person name="Gardinali P."/>
            <person name="Banfield J.F."/>
            <person name="Atlas R.M."/>
            <person name="Andersen G.L."/>
        </authorList>
    </citation>
    <scope>NUCLEOTIDE SEQUENCE [LARGE SCALE GENOMIC DNA]</scope>
</reference>
<evidence type="ECO:0000313" key="4">
    <source>
        <dbReference type="Proteomes" id="UP000196531"/>
    </source>
</evidence>
<feature type="transmembrane region" description="Helical" evidence="1">
    <location>
        <begin position="12"/>
        <end position="32"/>
    </location>
</feature>
<keyword evidence="1" id="KW-0812">Transmembrane</keyword>
<protein>
    <recommendedName>
        <fullName evidence="2">DUF2914 domain-containing protein</fullName>
    </recommendedName>
</protein>
<comment type="caution">
    <text evidence="3">The sequence shown here is derived from an EMBL/GenBank/DDBJ whole genome shotgun (WGS) entry which is preliminary data.</text>
</comment>
<feature type="domain" description="DUF2914" evidence="2">
    <location>
        <begin position="264"/>
        <end position="328"/>
    </location>
</feature>
<feature type="transmembrane region" description="Helical" evidence="1">
    <location>
        <begin position="75"/>
        <end position="91"/>
    </location>
</feature>
<dbReference type="InterPro" id="IPR022606">
    <property type="entry name" value="DUF2914"/>
</dbReference>
<keyword evidence="1" id="KW-1133">Transmembrane helix</keyword>
<gene>
    <name evidence="3" type="ORF">A9Q84_12285</name>
</gene>
<feature type="transmembrane region" description="Helical" evidence="1">
    <location>
        <begin position="152"/>
        <end position="169"/>
    </location>
</feature>
<keyword evidence="1" id="KW-0472">Membrane</keyword>
<evidence type="ECO:0000313" key="3">
    <source>
        <dbReference type="EMBL" id="OUR97102.1"/>
    </source>
</evidence>
<feature type="transmembrane region" description="Helical" evidence="1">
    <location>
        <begin position="38"/>
        <end position="55"/>
    </location>
</feature>
<evidence type="ECO:0000259" key="2">
    <source>
        <dbReference type="Pfam" id="PF11141"/>
    </source>
</evidence>
<organism evidence="3 4">
    <name type="scientific">Halobacteriovorax marinus</name>
    <dbReference type="NCBI Taxonomy" id="97084"/>
    <lineage>
        <taxon>Bacteria</taxon>
        <taxon>Pseudomonadati</taxon>
        <taxon>Bdellovibrionota</taxon>
        <taxon>Bacteriovoracia</taxon>
        <taxon>Bacteriovoracales</taxon>
        <taxon>Halobacteriovoraceae</taxon>
        <taxon>Halobacteriovorax</taxon>
    </lineage>
</organism>